<dbReference type="InterPro" id="IPR050377">
    <property type="entry name" value="Radical_SAM_PqqE_MftC-like"/>
</dbReference>
<dbReference type="RefSeq" id="WP_380122208.1">
    <property type="nucleotide sequence ID" value="NZ_JBHSIU010000050.1"/>
</dbReference>
<comment type="caution">
    <text evidence="6">The sequence shown here is derived from an EMBL/GenBank/DDBJ whole genome shotgun (WGS) entry which is preliminary data.</text>
</comment>
<dbReference type="InterPro" id="IPR058240">
    <property type="entry name" value="rSAM_sf"/>
</dbReference>
<dbReference type="EMBL" id="JBHSIU010000050">
    <property type="protein sequence ID" value="MFC5003301.1"/>
    <property type="molecule type" value="Genomic_DNA"/>
</dbReference>
<keyword evidence="1" id="KW-0949">S-adenosyl-L-methionine</keyword>
<accession>A0ABV9W883</accession>
<keyword evidence="4" id="KW-0411">Iron-sulfur</keyword>
<evidence type="ECO:0000313" key="7">
    <source>
        <dbReference type="Proteomes" id="UP001595912"/>
    </source>
</evidence>
<feature type="domain" description="Radical SAM core" evidence="5">
    <location>
        <begin position="84"/>
        <end position="239"/>
    </location>
</feature>
<dbReference type="Proteomes" id="UP001595912">
    <property type="component" value="Unassembled WGS sequence"/>
</dbReference>
<dbReference type="PANTHER" id="PTHR11228">
    <property type="entry name" value="RADICAL SAM DOMAIN PROTEIN"/>
    <property type="match status" value="1"/>
</dbReference>
<dbReference type="SFLD" id="SFLDS00029">
    <property type="entry name" value="Radical_SAM"/>
    <property type="match status" value="1"/>
</dbReference>
<keyword evidence="2" id="KW-0479">Metal-binding</keyword>
<dbReference type="SUPFAM" id="SSF102114">
    <property type="entry name" value="Radical SAM enzymes"/>
    <property type="match status" value="1"/>
</dbReference>
<gene>
    <name evidence="6" type="ORF">ACFPIJ_36405</name>
</gene>
<protein>
    <submittedName>
        <fullName evidence="6">Radical SAM protein</fullName>
    </submittedName>
</protein>
<keyword evidence="3" id="KW-0408">Iron</keyword>
<evidence type="ECO:0000259" key="5">
    <source>
        <dbReference type="Pfam" id="PF04055"/>
    </source>
</evidence>
<evidence type="ECO:0000256" key="1">
    <source>
        <dbReference type="ARBA" id="ARBA00022691"/>
    </source>
</evidence>
<dbReference type="SFLD" id="SFLDG01067">
    <property type="entry name" value="SPASM/twitch_domain_containing"/>
    <property type="match status" value="1"/>
</dbReference>
<name>A0ABV9W883_9ACTN</name>
<dbReference type="CDD" id="cd01335">
    <property type="entry name" value="Radical_SAM"/>
    <property type="match status" value="1"/>
</dbReference>
<evidence type="ECO:0000256" key="2">
    <source>
        <dbReference type="ARBA" id="ARBA00022723"/>
    </source>
</evidence>
<proteinExistence type="predicted"/>
<reference evidence="7" key="1">
    <citation type="journal article" date="2019" name="Int. J. Syst. Evol. Microbiol.">
        <title>The Global Catalogue of Microorganisms (GCM) 10K type strain sequencing project: providing services to taxonomists for standard genome sequencing and annotation.</title>
        <authorList>
            <consortium name="The Broad Institute Genomics Platform"/>
            <consortium name="The Broad Institute Genome Sequencing Center for Infectious Disease"/>
            <person name="Wu L."/>
            <person name="Ma J."/>
        </authorList>
    </citation>
    <scope>NUCLEOTIDE SEQUENCE [LARGE SCALE GENOMIC DNA]</scope>
    <source>
        <strain evidence="7">CGMCC 4.7152</strain>
    </source>
</reference>
<dbReference type="PANTHER" id="PTHR11228:SF7">
    <property type="entry name" value="PQQA PEPTIDE CYCLASE"/>
    <property type="match status" value="1"/>
</dbReference>
<sequence length="371" mass="40271">MIVSPQEDIFIAVRPGAQAGMQLPKAHYEQLAAAATLGHPVPSWFVDAVRQAWQLDLAGRSTGSVVTVRRPSTAPVTYSRATWEINKGCNFSCEHCYLEQRPFAGLPLDAKLALIDMLRDMGVLWLQITGGEPLIDPDFPPTYERAHDAGMMLEILTNGSRLARPEHLAMFAARRPHKITVSMYGASPETADALTQTRGAFTSMYRGLQAAAAADLPVEVTIIITKHNVAELDDMRALIDTIGLPRHEYGSISPTYTGNGVTLETQTPGYLDKSAIFAGCPAGHTSFHVDPHGLATMCKIGRDHPINLTADGPDGLRRLPAIADAQMLRTSGCGGCTLSSTCRVCRPMARVYQDAKAPLDHYCQHAERNPT</sequence>
<evidence type="ECO:0000256" key="4">
    <source>
        <dbReference type="ARBA" id="ARBA00023014"/>
    </source>
</evidence>
<dbReference type="InterPro" id="IPR013785">
    <property type="entry name" value="Aldolase_TIM"/>
</dbReference>
<dbReference type="Gene3D" id="3.20.20.70">
    <property type="entry name" value="Aldolase class I"/>
    <property type="match status" value="1"/>
</dbReference>
<evidence type="ECO:0000313" key="6">
    <source>
        <dbReference type="EMBL" id="MFC5003301.1"/>
    </source>
</evidence>
<dbReference type="Pfam" id="PF04055">
    <property type="entry name" value="Radical_SAM"/>
    <property type="match status" value="1"/>
</dbReference>
<evidence type="ECO:0000256" key="3">
    <source>
        <dbReference type="ARBA" id="ARBA00023004"/>
    </source>
</evidence>
<organism evidence="6 7">
    <name type="scientific">Dactylosporangium cerinum</name>
    <dbReference type="NCBI Taxonomy" id="1434730"/>
    <lineage>
        <taxon>Bacteria</taxon>
        <taxon>Bacillati</taxon>
        <taxon>Actinomycetota</taxon>
        <taxon>Actinomycetes</taxon>
        <taxon>Micromonosporales</taxon>
        <taxon>Micromonosporaceae</taxon>
        <taxon>Dactylosporangium</taxon>
    </lineage>
</organism>
<dbReference type="InterPro" id="IPR007197">
    <property type="entry name" value="rSAM"/>
</dbReference>
<keyword evidence="7" id="KW-1185">Reference proteome</keyword>